<reference evidence="1" key="1">
    <citation type="submission" date="2022-07" db="EMBL/GenBank/DDBJ databases">
        <title>Phylogenomic reconstructions and comparative analyses of Kickxellomycotina fungi.</title>
        <authorList>
            <person name="Reynolds N.K."/>
            <person name="Stajich J.E."/>
            <person name="Barry K."/>
            <person name="Grigoriev I.V."/>
            <person name="Crous P."/>
            <person name="Smith M.E."/>
        </authorList>
    </citation>
    <scope>NUCLEOTIDE SEQUENCE</scope>
    <source>
        <strain evidence="1">Benny 63K</strain>
    </source>
</reference>
<gene>
    <name evidence="1" type="ORF">LPJ66_003199</name>
</gene>
<accession>A0ACC1ILC8</accession>
<name>A0ACC1ILC8_9FUNG</name>
<evidence type="ECO:0000313" key="1">
    <source>
        <dbReference type="EMBL" id="KAJ1897721.1"/>
    </source>
</evidence>
<protein>
    <submittedName>
        <fullName evidence="1">Uncharacterized protein</fullName>
    </submittedName>
</protein>
<keyword evidence="2" id="KW-1185">Reference proteome</keyword>
<dbReference type="EMBL" id="JANBPG010000305">
    <property type="protein sequence ID" value="KAJ1897721.1"/>
    <property type="molecule type" value="Genomic_DNA"/>
</dbReference>
<sequence>MPAPGEGSISCQVIAGRLYQTHSSAYPLKIISPQAHPDHPQSAFKPCINYILSYGGGIVHGDRIHINAHAGKGCALIMLTQGSTKAYRHRKRPPHNTQIVANNMADESFQTLIIEIDSGALVCLLPDPVTCFRDARYNQRQAVQMQPGSSLVLLDWMTSGRMSRGERWDFQKYFSVNLITHHPTTSSPSSFPSDSVGSVGSVGSIGPVGSVGSVVLRDALLLQKSNAGDSGGFSRRLENVDAFAFILVLGPAVTCVAEVFREEHKRERVRPFRSNGSFRAVMESVKWSVSEVDQEGVLGVAVRACSPSTEELKAWIKRRLELLQNIIGQSAWSMYFNA</sequence>
<organism evidence="1 2">
    <name type="scientific">Kickxella alabastrina</name>
    <dbReference type="NCBI Taxonomy" id="61397"/>
    <lineage>
        <taxon>Eukaryota</taxon>
        <taxon>Fungi</taxon>
        <taxon>Fungi incertae sedis</taxon>
        <taxon>Zoopagomycota</taxon>
        <taxon>Kickxellomycotina</taxon>
        <taxon>Kickxellomycetes</taxon>
        <taxon>Kickxellales</taxon>
        <taxon>Kickxellaceae</taxon>
        <taxon>Kickxella</taxon>
    </lineage>
</organism>
<comment type="caution">
    <text evidence="1">The sequence shown here is derived from an EMBL/GenBank/DDBJ whole genome shotgun (WGS) entry which is preliminary data.</text>
</comment>
<evidence type="ECO:0000313" key="2">
    <source>
        <dbReference type="Proteomes" id="UP001150581"/>
    </source>
</evidence>
<dbReference type="Proteomes" id="UP001150581">
    <property type="component" value="Unassembled WGS sequence"/>
</dbReference>
<proteinExistence type="predicted"/>